<evidence type="ECO:0000313" key="2">
    <source>
        <dbReference type="EMBL" id="CAH2083397.1"/>
    </source>
</evidence>
<proteinExistence type="predicted"/>
<feature type="signal peptide" evidence="1">
    <location>
        <begin position="1"/>
        <end position="15"/>
    </location>
</feature>
<sequence>MIALVLLCTISHVFTTTIRDFGEPLNRFERGIIRNFFKSVNPKDRFDDNNQPIVNKWINILRNDVIFNKLKSLDIQSKLTEALQHLTNVLRKVLDIIKQNIQNGFKPLHDIIQGNINKNRIKRELEDETVINDLKKDKKDIPKIKKDKELERVIATDKNMSLYGKQINENNKTDNIIENKDKIEKTGRRMYTDTNPIVNSEIKERLLRYINEFFREIDYKIASLENLKTVFSNDGIYRIGYIVSTLDSLVDNMENLKQDMNTNKYIWSDQKILNLFDIVRTSNNAVENLLEVLRTFVGAILV</sequence>
<keyword evidence="3" id="KW-1185">Reference proteome</keyword>
<comment type="caution">
    <text evidence="2">The sequence shown here is derived from an EMBL/GenBank/DDBJ whole genome shotgun (WGS) entry which is preliminary data.</text>
</comment>
<organism evidence="2 3">
    <name type="scientific">Euphydryas editha</name>
    <name type="common">Edith's checkerspot</name>
    <dbReference type="NCBI Taxonomy" id="104508"/>
    <lineage>
        <taxon>Eukaryota</taxon>
        <taxon>Metazoa</taxon>
        <taxon>Ecdysozoa</taxon>
        <taxon>Arthropoda</taxon>
        <taxon>Hexapoda</taxon>
        <taxon>Insecta</taxon>
        <taxon>Pterygota</taxon>
        <taxon>Neoptera</taxon>
        <taxon>Endopterygota</taxon>
        <taxon>Lepidoptera</taxon>
        <taxon>Glossata</taxon>
        <taxon>Ditrysia</taxon>
        <taxon>Papilionoidea</taxon>
        <taxon>Nymphalidae</taxon>
        <taxon>Nymphalinae</taxon>
        <taxon>Euphydryas</taxon>
    </lineage>
</organism>
<dbReference type="AlphaFoldDB" id="A0AAU9T8S0"/>
<accession>A0AAU9T8S0</accession>
<feature type="chain" id="PRO_5043762419" evidence="1">
    <location>
        <begin position="16"/>
        <end position="302"/>
    </location>
</feature>
<dbReference type="EMBL" id="CAKOGL010000001">
    <property type="protein sequence ID" value="CAH2083397.1"/>
    <property type="molecule type" value="Genomic_DNA"/>
</dbReference>
<evidence type="ECO:0000256" key="1">
    <source>
        <dbReference type="SAM" id="SignalP"/>
    </source>
</evidence>
<reference evidence="2" key="1">
    <citation type="submission" date="2022-03" db="EMBL/GenBank/DDBJ databases">
        <authorList>
            <person name="Tunstrom K."/>
        </authorList>
    </citation>
    <scope>NUCLEOTIDE SEQUENCE</scope>
</reference>
<evidence type="ECO:0000313" key="3">
    <source>
        <dbReference type="Proteomes" id="UP001153954"/>
    </source>
</evidence>
<dbReference type="Proteomes" id="UP001153954">
    <property type="component" value="Unassembled WGS sequence"/>
</dbReference>
<name>A0AAU9T8S0_EUPED</name>
<protein>
    <submittedName>
        <fullName evidence="2">Uncharacterized protein</fullName>
    </submittedName>
</protein>
<keyword evidence="1" id="KW-0732">Signal</keyword>
<gene>
    <name evidence="2" type="ORF">EEDITHA_LOCUS107</name>
</gene>